<feature type="non-terminal residue" evidence="2">
    <location>
        <position position="72"/>
    </location>
</feature>
<dbReference type="RefSeq" id="XP_014146229.1">
    <property type="nucleotide sequence ID" value="XM_014290754.1"/>
</dbReference>
<sequence>MKQFRAQRNSYLAFFALFLLIVLWRFYLLSKQVIKAEAIGKQASGQGKQIEKFMDAAAKGEKDSKELVNVKK</sequence>
<dbReference type="EMBL" id="KQ247242">
    <property type="protein sequence ID" value="KNC72327.1"/>
    <property type="molecule type" value="Genomic_DNA"/>
</dbReference>
<dbReference type="Pfam" id="PF05529">
    <property type="entry name" value="Bap31"/>
    <property type="match status" value="1"/>
</dbReference>
<name>A0A0L0F6G2_9EUKA</name>
<keyword evidence="3" id="KW-1185">Reference proteome</keyword>
<evidence type="ECO:0000313" key="3">
    <source>
        <dbReference type="Proteomes" id="UP000054560"/>
    </source>
</evidence>
<feature type="domain" description="BAP29/BAP31 transmembrane" evidence="1">
    <location>
        <begin position="1"/>
        <end position="39"/>
    </location>
</feature>
<accession>A0A0L0F6G2</accession>
<protein>
    <recommendedName>
        <fullName evidence="1">BAP29/BAP31 transmembrane domain-containing protein</fullName>
    </recommendedName>
</protein>
<dbReference type="GeneID" id="25915622"/>
<evidence type="ECO:0000313" key="2">
    <source>
        <dbReference type="EMBL" id="KNC72327.1"/>
    </source>
</evidence>
<proteinExistence type="predicted"/>
<gene>
    <name evidence="2" type="ORF">SARC_15118</name>
</gene>
<reference evidence="2 3" key="1">
    <citation type="submission" date="2011-02" db="EMBL/GenBank/DDBJ databases">
        <title>The Genome Sequence of Sphaeroforma arctica JP610.</title>
        <authorList>
            <consortium name="The Broad Institute Genome Sequencing Platform"/>
            <person name="Russ C."/>
            <person name="Cuomo C."/>
            <person name="Young S.K."/>
            <person name="Zeng Q."/>
            <person name="Gargeya S."/>
            <person name="Alvarado L."/>
            <person name="Berlin A."/>
            <person name="Chapman S.B."/>
            <person name="Chen Z."/>
            <person name="Freedman E."/>
            <person name="Gellesch M."/>
            <person name="Goldberg J."/>
            <person name="Griggs A."/>
            <person name="Gujja S."/>
            <person name="Heilman E."/>
            <person name="Heiman D."/>
            <person name="Howarth C."/>
            <person name="Mehta T."/>
            <person name="Neiman D."/>
            <person name="Pearson M."/>
            <person name="Roberts A."/>
            <person name="Saif S."/>
            <person name="Shea T."/>
            <person name="Shenoy N."/>
            <person name="Sisk P."/>
            <person name="Stolte C."/>
            <person name="Sykes S."/>
            <person name="White J."/>
            <person name="Yandava C."/>
            <person name="Burger G."/>
            <person name="Gray M.W."/>
            <person name="Holland P.W.H."/>
            <person name="King N."/>
            <person name="Lang F.B.F."/>
            <person name="Roger A.J."/>
            <person name="Ruiz-Trillo I."/>
            <person name="Haas B."/>
            <person name="Nusbaum C."/>
            <person name="Birren B."/>
        </authorList>
    </citation>
    <scope>NUCLEOTIDE SEQUENCE [LARGE SCALE GENOMIC DNA]</scope>
    <source>
        <strain evidence="2 3">JP610</strain>
    </source>
</reference>
<dbReference type="AlphaFoldDB" id="A0A0L0F6G2"/>
<evidence type="ECO:0000259" key="1">
    <source>
        <dbReference type="Pfam" id="PF05529"/>
    </source>
</evidence>
<dbReference type="Proteomes" id="UP000054560">
    <property type="component" value="Unassembled WGS sequence"/>
</dbReference>
<dbReference type="InterPro" id="IPR040463">
    <property type="entry name" value="BAP29/BAP31_N"/>
</dbReference>
<organism evidence="2 3">
    <name type="scientific">Sphaeroforma arctica JP610</name>
    <dbReference type="NCBI Taxonomy" id="667725"/>
    <lineage>
        <taxon>Eukaryota</taxon>
        <taxon>Ichthyosporea</taxon>
        <taxon>Ichthyophonida</taxon>
        <taxon>Sphaeroforma</taxon>
    </lineage>
</organism>